<organism evidence="2 3">
    <name type="scientific">Amycolatopsis camponoti</name>
    <dbReference type="NCBI Taxonomy" id="2606593"/>
    <lineage>
        <taxon>Bacteria</taxon>
        <taxon>Bacillati</taxon>
        <taxon>Actinomycetota</taxon>
        <taxon>Actinomycetes</taxon>
        <taxon>Pseudonocardiales</taxon>
        <taxon>Pseudonocardiaceae</taxon>
        <taxon>Amycolatopsis</taxon>
    </lineage>
</organism>
<dbReference type="AlphaFoldDB" id="A0A6I8LM33"/>
<dbReference type="Proteomes" id="UP000399805">
    <property type="component" value="Unassembled WGS sequence"/>
</dbReference>
<gene>
    <name evidence="2" type="ORF">AA23TX_02469</name>
</gene>
<feature type="region of interest" description="Disordered" evidence="1">
    <location>
        <begin position="1"/>
        <end position="23"/>
    </location>
</feature>
<dbReference type="EMBL" id="CABVGP010000001">
    <property type="protein sequence ID" value="VVJ17448.1"/>
    <property type="molecule type" value="Genomic_DNA"/>
</dbReference>
<evidence type="ECO:0000256" key="1">
    <source>
        <dbReference type="SAM" id="MobiDB-lite"/>
    </source>
</evidence>
<accession>A0A6I8LM33</accession>
<keyword evidence="3" id="KW-1185">Reference proteome</keyword>
<evidence type="ECO:0000313" key="2">
    <source>
        <dbReference type="EMBL" id="VVJ17448.1"/>
    </source>
</evidence>
<evidence type="ECO:0000313" key="3">
    <source>
        <dbReference type="Proteomes" id="UP000399805"/>
    </source>
</evidence>
<dbReference type="RefSeq" id="WP_155542619.1">
    <property type="nucleotide sequence ID" value="NZ_CABVGP010000001.1"/>
</dbReference>
<sequence length="553" mass="60547">MATPTSPGGITPPTPRRMDSYSPAESAAFADKERDFFAGHPSTPDTVIEVLSPFGKFKIDSYPNPSVPADIHYVVFFSNNATKETFEVHGTLARAYLDLVRNRSGVTDFPIADTRHPVAEPRGDISYFSAYSLRWVQATNAVIKKFYKPYDPARASNPAKAHEFDPVDGNTLVGYSEEYPIASDALTFKNWKDVADLGKYNPSIGVRTVGMPSQILLHETAGFGDLSIAGIRKSAEGDFLIPHFCVNNLDAKGKGSILQFVDVATKVFHGEHTNNRAVGIEFVNAPFESFTRDRPPRPIFGLVTSDRGVYLQTKLPARRDLFIPLEFATEAGDAHHELRIKKDKVLNLAALKAGVGPDKKKVVEETGDEVVLKFVKSGKFEHLAALVSALVGNKLVKGIDDLAKEEFWRPVVRVDGKPFYIFENGWLPNRKAPSPFDIGSHFFVNPGTPGLLTHVLIGGHGDGATQCLYLYLKFVRRVPVASILQVMVDLLTSARTPAETAGFTLRSTVVLVDGVGYRTPQHPMSKKFTSIVELDEALIEKAAAPAKPAAPSK</sequence>
<reference evidence="2 3" key="1">
    <citation type="submission" date="2019-09" db="EMBL/GenBank/DDBJ databases">
        <authorList>
            <person name="Leyn A S."/>
        </authorList>
    </citation>
    <scope>NUCLEOTIDE SEQUENCE [LARGE SCALE GENOMIC DNA]</scope>
    <source>
        <strain evidence="2">AA231_1</strain>
    </source>
</reference>
<protein>
    <submittedName>
        <fullName evidence="2">Uncharacterized protein</fullName>
    </submittedName>
</protein>
<proteinExistence type="predicted"/>
<name>A0A6I8LM33_9PSEU</name>